<dbReference type="PATRIC" id="fig|1137281.3.peg.566"/>
<keyword evidence="1" id="KW-0472">Membrane</keyword>
<comment type="caution">
    <text evidence="4">The sequence shown here is derived from an EMBL/GenBank/DDBJ whole genome shotgun (WGS) entry which is preliminary data.</text>
</comment>
<dbReference type="PANTHER" id="PTHR10859:SF91">
    <property type="entry name" value="DOLICHYL-PHOSPHATE BETA-GLUCOSYLTRANSFERASE"/>
    <property type="match status" value="1"/>
</dbReference>
<feature type="domain" description="DUF2062" evidence="3">
    <location>
        <begin position="260"/>
        <end position="391"/>
    </location>
</feature>
<dbReference type="Pfam" id="PF09835">
    <property type="entry name" value="DUF2062"/>
    <property type="match status" value="1"/>
</dbReference>
<evidence type="ECO:0000256" key="1">
    <source>
        <dbReference type="SAM" id="Phobius"/>
    </source>
</evidence>
<dbReference type="RefSeq" id="WP_007647462.1">
    <property type="nucleotide sequence ID" value="NZ_ANLA01000004.1"/>
</dbReference>
<dbReference type="CDD" id="cd04179">
    <property type="entry name" value="DPM_DPG-synthase_like"/>
    <property type="match status" value="1"/>
</dbReference>
<dbReference type="EMBL" id="ANLA01000004">
    <property type="protein sequence ID" value="EMQ96077.1"/>
    <property type="molecule type" value="Genomic_DNA"/>
</dbReference>
<feature type="transmembrane region" description="Helical" evidence="1">
    <location>
        <begin position="310"/>
        <end position="331"/>
    </location>
</feature>
<dbReference type="eggNOG" id="COG1216">
    <property type="taxonomic scope" value="Bacteria"/>
</dbReference>
<dbReference type="Pfam" id="PF00535">
    <property type="entry name" value="Glycos_transf_2"/>
    <property type="match status" value="1"/>
</dbReference>
<dbReference type="GO" id="GO:0016740">
    <property type="term" value="F:transferase activity"/>
    <property type="evidence" value="ECO:0007669"/>
    <property type="project" value="UniProtKB-KW"/>
</dbReference>
<protein>
    <submittedName>
        <fullName evidence="4">Glycosyl transferase, family 2</fullName>
    </submittedName>
</protein>
<gene>
    <name evidence="4" type="ORF">D778_01967</name>
</gene>
<sequence>MNLELTRQKITDLGVCVIIPTYNNQHTLKRVINGVLELTNNLIVVNDGSTDTTSSILKAYPNIQQVHFPENKGKGVALREGFKHAISLGYKFAITIDSDGQHFPNDIPHFINELEQNQAKDILIIGARNMSHESVPGKSSFGNKFSNFWFWVETGIKLQDTQSGFRLYPLNVLKKLNFYTTKFEFEIEVIVKTAWKDVEVKNIPIQVLYDESERVSHFRPFKDFTRISILNTWLVFLTAIYYFPKRLLKIIKKKGLKRFLIEDLLGSNDSPKKKALSIALGTFIGFSPLWGFHTFLVITLAVFLKLNKAIAFAFSNVSLPPFIPFIIFASLELGQWVLGEKISYSIEEMTTDFEALKHLKTYLVGSFTLATIGALVFGFTGFVFFSFFNKKNMALKND</sequence>
<keyword evidence="5" id="KW-1185">Reference proteome</keyword>
<dbReference type="InterPro" id="IPR018639">
    <property type="entry name" value="DUF2062"/>
</dbReference>
<keyword evidence="4" id="KW-0808">Transferase</keyword>
<evidence type="ECO:0000259" key="3">
    <source>
        <dbReference type="Pfam" id="PF09835"/>
    </source>
</evidence>
<dbReference type="OrthoDB" id="9810303at2"/>
<feature type="domain" description="Glycosyltransferase 2-like" evidence="2">
    <location>
        <begin position="16"/>
        <end position="174"/>
    </location>
</feature>
<keyword evidence="1" id="KW-1133">Transmembrane helix</keyword>
<keyword evidence="1" id="KW-0812">Transmembrane</keyword>
<dbReference type="Proteomes" id="UP000012024">
    <property type="component" value="Unassembled WGS sequence"/>
</dbReference>
<reference evidence="4 5" key="1">
    <citation type="submission" date="2012-12" db="EMBL/GenBank/DDBJ databases">
        <title>Genome assembly of Formosa sp. AK20.</title>
        <authorList>
            <person name="Kumar R."/>
            <person name="Khatri I."/>
            <person name="Vaidya B."/>
            <person name="Subramanian S."/>
            <person name="Pinnaka A."/>
        </authorList>
    </citation>
    <scope>NUCLEOTIDE SEQUENCE [LARGE SCALE GENOMIC DNA]</scope>
    <source>
        <strain evidence="4 5">AK20</strain>
    </source>
</reference>
<organism evidence="4 5">
    <name type="scientific">Xanthomarina gelatinilytica</name>
    <dbReference type="NCBI Taxonomy" id="1137281"/>
    <lineage>
        <taxon>Bacteria</taxon>
        <taxon>Pseudomonadati</taxon>
        <taxon>Bacteroidota</taxon>
        <taxon>Flavobacteriia</taxon>
        <taxon>Flavobacteriales</taxon>
        <taxon>Flavobacteriaceae</taxon>
        <taxon>Xanthomarina</taxon>
    </lineage>
</organism>
<name>M7MIH4_9FLAO</name>
<dbReference type="GO" id="GO:0006487">
    <property type="term" value="P:protein N-linked glycosylation"/>
    <property type="evidence" value="ECO:0007669"/>
    <property type="project" value="TreeGrafter"/>
</dbReference>
<dbReference type="SUPFAM" id="SSF53448">
    <property type="entry name" value="Nucleotide-diphospho-sugar transferases"/>
    <property type="match status" value="1"/>
</dbReference>
<proteinExistence type="predicted"/>
<evidence type="ECO:0000259" key="2">
    <source>
        <dbReference type="Pfam" id="PF00535"/>
    </source>
</evidence>
<evidence type="ECO:0000313" key="4">
    <source>
        <dbReference type="EMBL" id="EMQ96077.1"/>
    </source>
</evidence>
<accession>M7MIH4</accession>
<dbReference type="InterPro" id="IPR029044">
    <property type="entry name" value="Nucleotide-diphossugar_trans"/>
</dbReference>
<dbReference type="PANTHER" id="PTHR10859">
    <property type="entry name" value="GLYCOSYL TRANSFERASE"/>
    <property type="match status" value="1"/>
</dbReference>
<feature type="transmembrane region" description="Helical" evidence="1">
    <location>
        <begin position="275"/>
        <end position="303"/>
    </location>
</feature>
<dbReference type="Gene3D" id="3.90.550.10">
    <property type="entry name" value="Spore Coat Polysaccharide Biosynthesis Protein SpsA, Chain A"/>
    <property type="match status" value="1"/>
</dbReference>
<dbReference type="AlphaFoldDB" id="M7MIH4"/>
<feature type="transmembrane region" description="Helical" evidence="1">
    <location>
        <begin position="224"/>
        <end position="243"/>
    </location>
</feature>
<dbReference type="eggNOG" id="COG3216">
    <property type="taxonomic scope" value="Bacteria"/>
</dbReference>
<feature type="transmembrane region" description="Helical" evidence="1">
    <location>
        <begin position="362"/>
        <end position="388"/>
    </location>
</feature>
<dbReference type="InterPro" id="IPR001173">
    <property type="entry name" value="Glyco_trans_2-like"/>
</dbReference>
<evidence type="ECO:0000313" key="5">
    <source>
        <dbReference type="Proteomes" id="UP000012024"/>
    </source>
</evidence>
<dbReference type="GeneID" id="98640492"/>